<protein>
    <recommendedName>
        <fullName evidence="4">Small ribosomal subunit protein uS5</fullName>
    </recommendedName>
    <alternativeName>
        <fullName evidence="5">40S ribosomal protein S2</fullName>
    </alternativeName>
</protein>
<dbReference type="GO" id="GO:0003735">
    <property type="term" value="F:structural constituent of ribosome"/>
    <property type="evidence" value="ECO:0007669"/>
    <property type="project" value="UniProtKB-UniRule"/>
</dbReference>
<dbReference type="InterPro" id="IPR005711">
    <property type="entry name" value="Ribosomal_uS5_euk/arc"/>
</dbReference>
<evidence type="ECO:0000256" key="1">
    <source>
        <dbReference type="ARBA" id="ARBA00008945"/>
    </source>
</evidence>
<organism evidence="9 10">
    <name type="scientific">Pseudoloma neurophilia</name>
    <dbReference type="NCBI Taxonomy" id="146866"/>
    <lineage>
        <taxon>Eukaryota</taxon>
        <taxon>Fungi</taxon>
        <taxon>Fungi incertae sedis</taxon>
        <taxon>Microsporidia</taxon>
        <taxon>Pseudoloma</taxon>
    </lineage>
</organism>
<dbReference type="OrthoDB" id="10253125at2759"/>
<dbReference type="NCBIfam" id="TIGR01020">
    <property type="entry name" value="uS5_euk_arch"/>
    <property type="match status" value="1"/>
</dbReference>
<evidence type="ECO:0000256" key="7">
    <source>
        <dbReference type="RuleBase" id="RU003823"/>
    </source>
</evidence>
<keyword evidence="10" id="KW-1185">Reference proteome</keyword>
<sequence>MENKGGEQKPRFKQRERINPLELWEPKTQLGTLVKSNKISLEDIFQYNLTVKEPEIMDYFLKDQLKEEVLCVKSVQKQTKAGQRTRIKALVCVGDGKNFVGIGAKTSRDAATAIRGAIQRAKCALIYVKQGWWSSKVGSTHTVPVISNGKSGSVRIRLIPAPKGTGLIAGKVAKTILRMAGVKDIYSNSSGRTCNTENFAKATIDAIVRSSNFYSPDLWDVQVSGINPLLKKFDKTSEGFRPTQ</sequence>
<dbReference type="Pfam" id="PF03719">
    <property type="entry name" value="Ribosomal_S5_C"/>
    <property type="match status" value="1"/>
</dbReference>
<evidence type="ECO:0000259" key="8">
    <source>
        <dbReference type="PROSITE" id="PS50881"/>
    </source>
</evidence>
<evidence type="ECO:0000313" key="10">
    <source>
        <dbReference type="Proteomes" id="UP000051530"/>
    </source>
</evidence>
<evidence type="ECO:0000256" key="3">
    <source>
        <dbReference type="ARBA" id="ARBA00023274"/>
    </source>
</evidence>
<reference evidence="9 10" key="1">
    <citation type="submission" date="2015-07" db="EMBL/GenBank/DDBJ databases">
        <title>The genome of Pseudoloma neurophilia, a relevant intracellular parasite of the zebrafish.</title>
        <authorList>
            <person name="Ndikumana S."/>
            <person name="Pelin A."/>
            <person name="Sanders J."/>
            <person name="Corradi N."/>
        </authorList>
    </citation>
    <scope>NUCLEOTIDE SEQUENCE [LARGE SCALE GENOMIC DNA]</scope>
    <source>
        <strain evidence="9 10">MK1</strain>
    </source>
</reference>
<keyword evidence="3 6" id="KW-0687">Ribonucleoprotein</keyword>
<accession>A0A0R0M1Q2</accession>
<dbReference type="GO" id="GO:0003723">
    <property type="term" value="F:RNA binding"/>
    <property type="evidence" value="ECO:0007669"/>
    <property type="project" value="InterPro"/>
</dbReference>
<gene>
    <name evidence="9" type="ORF">M153_1000140326</name>
</gene>
<dbReference type="InterPro" id="IPR000851">
    <property type="entry name" value="Ribosomal_uS5"/>
</dbReference>
<dbReference type="PANTHER" id="PTHR13718:SF4">
    <property type="entry name" value="40S RIBOSOMAL PROTEIN S2"/>
    <property type="match status" value="1"/>
</dbReference>
<dbReference type="Proteomes" id="UP000051530">
    <property type="component" value="Unassembled WGS sequence"/>
</dbReference>
<dbReference type="GO" id="GO:0022627">
    <property type="term" value="C:cytosolic small ribosomal subunit"/>
    <property type="evidence" value="ECO:0007669"/>
    <property type="project" value="TreeGrafter"/>
</dbReference>
<proteinExistence type="inferred from homology"/>
<dbReference type="PANTHER" id="PTHR13718">
    <property type="entry name" value="RIBOSOMAL S SUBUNIT"/>
    <property type="match status" value="1"/>
</dbReference>
<evidence type="ECO:0000313" key="9">
    <source>
        <dbReference type="EMBL" id="KRH95338.1"/>
    </source>
</evidence>
<dbReference type="GO" id="GO:0006412">
    <property type="term" value="P:translation"/>
    <property type="evidence" value="ECO:0007669"/>
    <property type="project" value="InterPro"/>
</dbReference>
<dbReference type="FunFam" id="3.30.160.20:FF:000002">
    <property type="entry name" value="40S ribosomal protein S2"/>
    <property type="match status" value="1"/>
</dbReference>
<evidence type="ECO:0000256" key="5">
    <source>
        <dbReference type="ARBA" id="ARBA00035407"/>
    </source>
</evidence>
<dbReference type="VEuPathDB" id="MicrosporidiaDB:M153_1000140326"/>
<evidence type="ECO:0000256" key="6">
    <source>
        <dbReference type="PROSITE-ProRule" id="PRU00268"/>
    </source>
</evidence>
<name>A0A0R0M1Q2_9MICR</name>
<dbReference type="Gene3D" id="3.30.160.20">
    <property type="match status" value="1"/>
</dbReference>
<comment type="caution">
    <text evidence="9">The sequence shown here is derived from an EMBL/GenBank/DDBJ whole genome shotgun (WGS) entry which is preliminary data.</text>
</comment>
<dbReference type="SUPFAM" id="SSF54211">
    <property type="entry name" value="Ribosomal protein S5 domain 2-like"/>
    <property type="match status" value="1"/>
</dbReference>
<dbReference type="FunFam" id="3.30.230.10:FF:000004">
    <property type="entry name" value="40S ribosomal protein S2"/>
    <property type="match status" value="1"/>
</dbReference>
<dbReference type="PROSITE" id="PS50881">
    <property type="entry name" value="S5_DSRBD"/>
    <property type="match status" value="1"/>
</dbReference>
<dbReference type="InterPro" id="IPR013810">
    <property type="entry name" value="Ribosomal_uS5_N"/>
</dbReference>
<dbReference type="Pfam" id="PF00333">
    <property type="entry name" value="Ribosomal_S5"/>
    <property type="match status" value="1"/>
</dbReference>
<dbReference type="SUPFAM" id="SSF54768">
    <property type="entry name" value="dsRNA-binding domain-like"/>
    <property type="match status" value="1"/>
</dbReference>
<dbReference type="Gene3D" id="3.30.230.10">
    <property type="match status" value="1"/>
</dbReference>
<evidence type="ECO:0000256" key="2">
    <source>
        <dbReference type="ARBA" id="ARBA00022980"/>
    </source>
</evidence>
<dbReference type="EMBL" id="LGUB01000001">
    <property type="protein sequence ID" value="KRH95338.1"/>
    <property type="molecule type" value="Genomic_DNA"/>
</dbReference>
<dbReference type="InterPro" id="IPR020568">
    <property type="entry name" value="Ribosomal_Su5_D2-typ_SF"/>
</dbReference>
<evidence type="ECO:0000256" key="4">
    <source>
        <dbReference type="ARBA" id="ARBA00035255"/>
    </source>
</evidence>
<feature type="domain" description="S5 DRBM" evidence="8">
    <location>
        <begin position="65"/>
        <end position="128"/>
    </location>
</feature>
<dbReference type="InterPro" id="IPR014721">
    <property type="entry name" value="Ribsml_uS5_D2-typ_fold_subgr"/>
</dbReference>
<dbReference type="InterPro" id="IPR005324">
    <property type="entry name" value="Ribosomal_uS5_C"/>
</dbReference>
<keyword evidence="2 6" id="KW-0689">Ribosomal protein</keyword>
<dbReference type="AlphaFoldDB" id="A0A0R0M1Q2"/>
<comment type="similarity">
    <text evidence="1 7">Belongs to the universal ribosomal protein uS5 family.</text>
</comment>